<comment type="similarity">
    <text evidence="4">Belongs to the RBT5 family.</text>
</comment>
<proteinExistence type="inferred from homology"/>
<evidence type="ECO:0000313" key="17">
    <source>
        <dbReference type="EMBL" id="OIW30080.1"/>
    </source>
</evidence>
<feature type="disulfide bond" evidence="13">
    <location>
        <begin position="24"/>
        <end position="31"/>
    </location>
</feature>
<dbReference type="Pfam" id="PF05730">
    <property type="entry name" value="CFEM"/>
    <property type="match status" value="1"/>
</dbReference>
<dbReference type="OrthoDB" id="3767534at2759"/>
<evidence type="ECO:0000256" key="9">
    <source>
        <dbReference type="ARBA" id="ARBA00022989"/>
    </source>
</evidence>
<keyword evidence="13" id="KW-0479">Metal-binding</keyword>
<evidence type="ECO:0000256" key="12">
    <source>
        <dbReference type="ARBA" id="ARBA00023288"/>
    </source>
</evidence>
<keyword evidence="9 15" id="KW-1133">Transmembrane helix</keyword>
<evidence type="ECO:0000256" key="3">
    <source>
        <dbReference type="ARBA" id="ARBA00004613"/>
    </source>
</evidence>
<evidence type="ECO:0000256" key="2">
    <source>
        <dbReference type="ARBA" id="ARBA00004589"/>
    </source>
</evidence>
<feature type="region of interest" description="Disordered" evidence="14">
    <location>
        <begin position="243"/>
        <end position="341"/>
    </location>
</feature>
<dbReference type="InParanoid" id="A0A1J7JJS0"/>
<dbReference type="GO" id="GO:0098552">
    <property type="term" value="C:side of membrane"/>
    <property type="evidence" value="ECO:0007669"/>
    <property type="project" value="UniProtKB-KW"/>
</dbReference>
<feature type="binding site" description="axial binding residue" evidence="13">
    <location>
        <position position="28"/>
    </location>
    <ligand>
        <name>heme</name>
        <dbReference type="ChEBI" id="CHEBI:30413"/>
    </ligand>
    <ligandPart>
        <name>Fe</name>
        <dbReference type="ChEBI" id="CHEBI:18248"/>
    </ligandPart>
</feature>
<comment type="caution">
    <text evidence="13">Lacks conserved residue(s) required for the propagation of feature annotation.</text>
</comment>
<dbReference type="GO" id="GO:0071944">
    <property type="term" value="C:cell periphery"/>
    <property type="evidence" value="ECO:0007669"/>
    <property type="project" value="UniProtKB-ARBA"/>
</dbReference>
<dbReference type="STRING" id="1408157.A0A1J7JJS0"/>
<feature type="domain" description="CFEM" evidence="16">
    <location>
        <begin position="1"/>
        <end position="94"/>
    </location>
</feature>
<dbReference type="SMART" id="SM00747">
    <property type="entry name" value="CFEM"/>
    <property type="match status" value="1"/>
</dbReference>
<evidence type="ECO:0000256" key="11">
    <source>
        <dbReference type="ARBA" id="ARBA00023157"/>
    </source>
</evidence>
<evidence type="ECO:0000256" key="8">
    <source>
        <dbReference type="ARBA" id="ARBA00022729"/>
    </source>
</evidence>
<feature type="compositionally biased region" description="Low complexity" evidence="14">
    <location>
        <begin position="101"/>
        <end position="155"/>
    </location>
</feature>
<evidence type="ECO:0000256" key="10">
    <source>
        <dbReference type="ARBA" id="ARBA00023136"/>
    </source>
</evidence>
<evidence type="ECO:0000259" key="16">
    <source>
        <dbReference type="PROSITE" id="PS52012"/>
    </source>
</evidence>
<gene>
    <name evidence="17" type="ORF">CONLIGDRAFT_702532</name>
</gene>
<feature type="region of interest" description="Disordered" evidence="14">
    <location>
        <begin position="196"/>
        <end position="228"/>
    </location>
</feature>
<accession>A0A1J7JJS0</accession>
<name>A0A1J7JJS0_9PEZI</name>
<keyword evidence="10 15" id="KW-0472">Membrane</keyword>
<evidence type="ECO:0000256" key="14">
    <source>
        <dbReference type="SAM" id="MobiDB-lite"/>
    </source>
</evidence>
<dbReference type="GO" id="GO:0005576">
    <property type="term" value="C:extracellular region"/>
    <property type="evidence" value="ECO:0007669"/>
    <property type="project" value="UniProtKB-SubCell"/>
</dbReference>
<evidence type="ECO:0000256" key="4">
    <source>
        <dbReference type="ARBA" id="ARBA00010031"/>
    </source>
</evidence>
<feature type="compositionally biased region" description="Polar residues" evidence="14">
    <location>
        <begin position="307"/>
        <end position="316"/>
    </location>
</feature>
<evidence type="ECO:0000313" key="18">
    <source>
        <dbReference type="Proteomes" id="UP000182658"/>
    </source>
</evidence>
<evidence type="ECO:0000256" key="15">
    <source>
        <dbReference type="SAM" id="Phobius"/>
    </source>
</evidence>
<organism evidence="17 18">
    <name type="scientific">Coniochaeta ligniaria NRRL 30616</name>
    <dbReference type="NCBI Taxonomy" id="1408157"/>
    <lineage>
        <taxon>Eukaryota</taxon>
        <taxon>Fungi</taxon>
        <taxon>Dikarya</taxon>
        <taxon>Ascomycota</taxon>
        <taxon>Pezizomycotina</taxon>
        <taxon>Sordariomycetes</taxon>
        <taxon>Sordariomycetidae</taxon>
        <taxon>Coniochaetales</taxon>
        <taxon>Coniochaetaceae</taxon>
        <taxon>Coniochaeta</taxon>
    </lineage>
</organism>
<dbReference type="Proteomes" id="UP000182658">
    <property type="component" value="Unassembled WGS sequence"/>
</dbReference>
<keyword evidence="18" id="KW-1185">Reference proteome</keyword>
<dbReference type="EMBL" id="KV875097">
    <property type="protein sequence ID" value="OIW30080.1"/>
    <property type="molecule type" value="Genomic_DNA"/>
</dbReference>
<keyword evidence="6" id="KW-0336">GPI-anchor</keyword>
<evidence type="ECO:0000256" key="13">
    <source>
        <dbReference type="PROSITE-ProRule" id="PRU01356"/>
    </source>
</evidence>
<dbReference type="PROSITE" id="PS52012">
    <property type="entry name" value="CFEM"/>
    <property type="match status" value="1"/>
</dbReference>
<dbReference type="InterPro" id="IPR051694">
    <property type="entry name" value="Immunoregulatory_rcpt-like"/>
</dbReference>
<keyword evidence="6" id="KW-0325">Glycoprotein</keyword>
<keyword evidence="13" id="KW-0408">Iron</keyword>
<dbReference type="AlphaFoldDB" id="A0A1J7JJS0"/>
<keyword evidence="11 13" id="KW-1015">Disulfide bond</keyword>
<evidence type="ECO:0000256" key="6">
    <source>
        <dbReference type="ARBA" id="ARBA00022622"/>
    </source>
</evidence>
<keyword evidence="12" id="KW-0449">Lipoprotein</keyword>
<protein>
    <recommendedName>
        <fullName evidence="16">CFEM domain-containing protein</fullName>
    </recommendedName>
</protein>
<keyword evidence="8" id="KW-0732">Signal</keyword>
<feature type="transmembrane region" description="Helical" evidence="15">
    <location>
        <begin position="162"/>
        <end position="185"/>
    </location>
</feature>
<reference evidence="17 18" key="1">
    <citation type="submission" date="2016-10" db="EMBL/GenBank/DDBJ databases">
        <title>Draft genome sequence of Coniochaeta ligniaria NRRL30616, a lignocellulolytic fungus for bioabatement of inhibitors in plant biomass hydrolysates.</title>
        <authorList>
            <consortium name="DOE Joint Genome Institute"/>
            <person name="Jimenez D.J."/>
            <person name="Hector R.E."/>
            <person name="Riley R."/>
            <person name="Sun H."/>
            <person name="Grigoriev I.V."/>
            <person name="Van Elsas J.D."/>
            <person name="Nichols N.N."/>
        </authorList>
    </citation>
    <scope>NUCLEOTIDE SEQUENCE [LARGE SCALE GENOMIC DNA]</scope>
    <source>
        <strain evidence="17 18">NRRL 30616</strain>
    </source>
</reference>
<comment type="subcellular location">
    <subcellularLocation>
        <location evidence="2">Membrane</location>
        <topology evidence="2">Lipid-anchor</topology>
        <topology evidence="2">GPI-anchor</topology>
    </subcellularLocation>
    <subcellularLocation>
        <location evidence="1">Membrane</location>
        <topology evidence="1">Single-pass membrane protein</topology>
    </subcellularLocation>
    <subcellularLocation>
        <location evidence="3">Secreted</location>
    </subcellularLocation>
</comment>
<feature type="compositionally biased region" description="Polar residues" evidence="14">
    <location>
        <begin position="323"/>
        <end position="333"/>
    </location>
</feature>
<evidence type="ECO:0000256" key="1">
    <source>
        <dbReference type="ARBA" id="ARBA00004167"/>
    </source>
</evidence>
<feature type="region of interest" description="Disordered" evidence="14">
    <location>
        <begin position="100"/>
        <end position="155"/>
    </location>
</feature>
<keyword evidence="13" id="KW-0349">Heme</keyword>
<keyword evidence="7 15" id="KW-0812">Transmembrane</keyword>
<evidence type="ECO:0000256" key="5">
    <source>
        <dbReference type="ARBA" id="ARBA00022525"/>
    </source>
</evidence>
<keyword evidence="5" id="KW-0964">Secreted</keyword>
<dbReference type="PANTHER" id="PTHR15549:SF26">
    <property type="entry name" value="AXIAL BUDDING PATTERN PROTEIN 2-RELATED"/>
    <property type="match status" value="1"/>
</dbReference>
<evidence type="ECO:0000256" key="7">
    <source>
        <dbReference type="ARBA" id="ARBA00022692"/>
    </source>
</evidence>
<dbReference type="InterPro" id="IPR008427">
    <property type="entry name" value="Extracellular_membr_CFEM_dom"/>
</dbReference>
<dbReference type="GO" id="GO:0046872">
    <property type="term" value="F:metal ion binding"/>
    <property type="evidence" value="ECO:0007669"/>
    <property type="project" value="UniProtKB-UniRule"/>
</dbReference>
<sequence length="388" mass="38601">MASSPSLPVCAVSCVGPAATAIGCSSTDASCICSKETDFGNAISSCLIEACSASDISAATTALAQLCDGASAPGPTSSTASSASSISLVTVSTGDGIFPITGSSASRTPTSTTSSTATGAGIGTAADTTSPSSSATTQPGAPSSSTATPTPGASPSGLSTGAIAGIAVGAVLGVLLLALAAFLVWRRSRRARAVASTHDDGGLAGPHELPAAGHDSNAKYGMSPPSELLAPNAEKKQALEHELPADPTGPQPVGLQSSSPSHDSYFGGRGTNNAELDGNPVVSAAPNPHPDTAPSPGQQVEEEQSPPFGSSSSAQHPTGAASPGSTMATTQYSDAPEVVEPDPNEISYILARAAELEAQRRTLLHLWSVEEEQEAQRARLAMLQQGNR</sequence>
<dbReference type="PANTHER" id="PTHR15549">
    <property type="entry name" value="PAIRED IMMUNOGLOBULIN-LIKE TYPE 2 RECEPTOR"/>
    <property type="match status" value="1"/>
</dbReference>